<dbReference type="PROSITE" id="PS50177">
    <property type="entry name" value="NTF2_DOMAIN"/>
    <property type="match status" value="1"/>
</dbReference>
<feature type="transmembrane region" description="Helical" evidence="8">
    <location>
        <begin position="48"/>
        <end position="66"/>
    </location>
</feature>
<sequence>MEGTGEMREVGRETLHGGVVQSVSETDEYKEKTIDSEKDGQFRVQPRWRKFLAHVGPGALVAIGFLDPSNLETDMQAGADFKYELLWVILVGMVFALLIQTLAANLGVKTGRHLAELCREEYPHYVNIFLWIIAELAVISDDIPEVLGTAFAFNILLKIPVWAGVILTVFSTLLLLGVQRFGARKLEFIIAAFMFTMAACFFGELSYLRPSAGEVVKGMFVPSLQGKGAAANAIALFGAIITPYNLFLHSALVLSRKTPRSDKSIRAACRYFLIECSLAFIVAFLINVSVVVVAGSICNANNLSPADANTCGDLTLQSTPLLLRNVLGRSSSVVYAVALLASGQSTTISCTFAGQVIMQGFLDMKMKNWVRNLITRVIAIAPSLIVSIVSGPSGAGKLIILSSMILSFELPFALIPLLKFCNSSKKVGPLKESIYTVVIAWILSFALIVVNTYFLVWTYVDWLVHNNLPKYANGLISVVVFALMAAYLVAVVYLTFRKDTVATYVPVPERAQAQVEAGGTPVVDASAADEDQPAPYRKDLADASIICISNWEDEDFIAWHPDLHGRFSVRSAYYLALNLKNQEDTGPSNMAGDRRWDLIWKCEVPQKVRSFAWKVATDSLATMANKTKRKLERIATCGVCGSETEDTQHALLRCSQSRFLLMAMQGDGHFPVLTDDIHSLIMSLNFTQIEIKTANFLNSWGDGVLVMVSGLVQTKEYSHQRKFIQMFFLAPQEKGYFVLNDYFHFVDEEQVQPAPVIAQDNFETNMASNSVVEPVPEYIHEEENQSAVPITSEESDAVENYTYSEPPQQVVSQSDNWGDEPLPEEPISSFTNGMAMAPEEPVQSPPVPPPHVEEPVGEPVKKTYASILRTAKAPLVFPVAQPAPTRPHQATETNQAAQHSVMTSSVATEKPKTDVYGEFAVQDDEESKSVYVGNVPSSVSEADLENEFKKFGRLIPDGVAIRSRKETGGYYAFVEFEELSGVHNALKASPIEINGRQIYVEERKPNSGIRGGRRGGRGRFGGGGRGYARGGGDNEYAGNRGSGRPSNGYQRVPHHERGILGSHNARN</sequence>
<evidence type="ECO:0000256" key="2">
    <source>
        <dbReference type="ARBA" id="ARBA00009965"/>
    </source>
</evidence>
<feature type="transmembrane region" description="Helical" evidence="8">
    <location>
        <begin position="333"/>
        <end position="353"/>
    </location>
</feature>
<dbReference type="NCBIfam" id="TIGR01197">
    <property type="entry name" value="nramp"/>
    <property type="match status" value="1"/>
</dbReference>
<name>B8AH22_ORYSI</name>
<dbReference type="FunFam" id="3.30.70.330:FF:000537">
    <property type="entry name" value="Ras GTPase-activating protein-binding protein 2"/>
    <property type="match status" value="1"/>
</dbReference>
<feature type="transmembrane region" description="Helical" evidence="8">
    <location>
        <begin position="475"/>
        <end position="496"/>
    </location>
</feature>
<feature type="transmembrane region" description="Helical" evidence="8">
    <location>
        <begin position="228"/>
        <end position="248"/>
    </location>
</feature>
<dbReference type="GO" id="GO:0034755">
    <property type="term" value="P:iron ion transmembrane transport"/>
    <property type="evidence" value="ECO:0007669"/>
    <property type="project" value="TreeGrafter"/>
</dbReference>
<dbReference type="PRINTS" id="PR00447">
    <property type="entry name" value="NATRESASSCMP"/>
</dbReference>
<dbReference type="PANTHER" id="PTHR11706">
    <property type="entry name" value="SOLUTE CARRIER PROTEIN FAMILY 11 MEMBER"/>
    <property type="match status" value="1"/>
</dbReference>
<dbReference type="EMBL" id="CM000127">
    <property type="protein sequence ID" value="EEC72418.1"/>
    <property type="molecule type" value="Genomic_DNA"/>
</dbReference>
<evidence type="ECO:0000313" key="12">
    <source>
        <dbReference type="Proteomes" id="UP000007015"/>
    </source>
</evidence>
<feature type="transmembrane region" description="Helical" evidence="8">
    <location>
        <begin position="269"/>
        <end position="297"/>
    </location>
</feature>
<dbReference type="SMART" id="SM00360">
    <property type="entry name" value="RRM"/>
    <property type="match status" value="1"/>
</dbReference>
<dbReference type="AlphaFoldDB" id="B8AH22"/>
<dbReference type="Gene3D" id="3.30.70.330">
    <property type="match status" value="1"/>
</dbReference>
<proteinExistence type="inferred from homology"/>
<dbReference type="InterPro" id="IPR035979">
    <property type="entry name" value="RBD_domain_sf"/>
</dbReference>
<dbReference type="InterPro" id="IPR012677">
    <property type="entry name" value="Nucleotide-bd_a/b_plait_sf"/>
</dbReference>
<dbReference type="Gene3D" id="3.10.450.50">
    <property type="match status" value="1"/>
</dbReference>
<dbReference type="InterPro" id="IPR026960">
    <property type="entry name" value="RVT-Znf"/>
</dbReference>
<keyword evidence="5 8" id="KW-0472">Membrane</keyword>
<dbReference type="InterPro" id="IPR018222">
    <property type="entry name" value="Nuclear_transport_factor_2_euk"/>
</dbReference>
<evidence type="ECO:0000256" key="3">
    <source>
        <dbReference type="ARBA" id="ARBA00022692"/>
    </source>
</evidence>
<feature type="domain" description="NTF2" evidence="10">
    <location>
        <begin position="573"/>
        <end position="745"/>
    </location>
</feature>
<dbReference type="CDD" id="cd00590">
    <property type="entry name" value="RRM_SF"/>
    <property type="match status" value="1"/>
</dbReference>
<dbReference type="SUPFAM" id="SSF54427">
    <property type="entry name" value="NTF2-like"/>
    <property type="match status" value="1"/>
</dbReference>
<reference evidence="11 12" key="1">
    <citation type="journal article" date="2005" name="PLoS Biol.">
        <title>The genomes of Oryza sativa: a history of duplications.</title>
        <authorList>
            <person name="Yu J."/>
            <person name="Wang J."/>
            <person name="Lin W."/>
            <person name="Li S."/>
            <person name="Li H."/>
            <person name="Zhou J."/>
            <person name="Ni P."/>
            <person name="Dong W."/>
            <person name="Hu S."/>
            <person name="Zeng C."/>
            <person name="Zhang J."/>
            <person name="Zhang Y."/>
            <person name="Li R."/>
            <person name="Xu Z."/>
            <person name="Li S."/>
            <person name="Li X."/>
            <person name="Zheng H."/>
            <person name="Cong L."/>
            <person name="Lin L."/>
            <person name="Yin J."/>
            <person name="Geng J."/>
            <person name="Li G."/>
            <person name="Shi J."/>
            <person name="Liu J."/>
            <person name="Lv H."/>
            <person name="Li J."/>
            <person name="Wang J."/>
            <person name="Deng Y."/>
            <person name="Ran L."/>
            <person name="Shi X."/>
            <person name="Wang X."/>
            <person name="Wu Q."/>
            <person name="Li C."/>
            <person name="Ren X."/>
            <person name="Wang J."/>
            <person name="Wang X."/>
            <person name="Li D."/>
            <person name="Liu D."/>
            <person name="Zhang X."/>
            <person name="Ji Z."/>
            <person name="Zhao W."/>
            <person name="Sun Y."/>
            <person name="Zhang Z."/>
            <person name="Bao J."/>
            <person name="Han Y."/>
            <person name="Dong L."/>
            <person name="Ji J."/>
            <person name="Chen P."/>
            <person name="Wu S."/>
            <person name="Liu J."/>
            <person name="Xiao Y."/>
            <person name="Bu D."/>
            <person name="Tan J."/>
            <person name="Yang L."/>
            <person name="Ye C."/>
            <person name="Zhang J."/>
            <person name="Xu J."/>
            <person name="Zhou Y."/>
            <person name="Yu Y."/>
            <person name="Zhang B."/>
            <person name="Zhuang S."/>
            <person name="Wei H."/>
            <person name="Liu B."/>
            <person name="Lei M."/>
            <person name="Yu H."/>
            <person name="Li Y."/>
            <person name="Xu H."/>
            <person name="Wei S."/>
            <person name="He X."/>
            <person name="Fang L."/>
            <person name="Zhang Z."/>
            <person name="Zhang Y."/>
            <person name="Huang X."/>
            <person name="Su Z."/>
            <person name="Tong W."/>
            <person name="Li J."/>
            <person name="Tong Z."/>
            <person name="Li S."/>
            <person name="Ye J."/>
            <person name="Wang L."/>
            <person name="Fang L."/>
            <person name="Lei T."/>
            <person name="Chen C."/>
            <person name="Chen H."/>
            <person name="Xu Z."/>
            <person name="Li H."/>
            <person name="Huang H."/>
            <person name="Zhang F."/>
            <person name="Xu H."/>
            <person name="Li N."/>
            <person name="Zhao C."/>
            <person name="Li S."/>
            <person name="Dong L."/>
            <person name="Huang Y."/>
            <person name="Li L."/>
            <person name="Xi Y."/>
            <person name="Qi Q."/>
            <person name="Li W."/>
            <person name="Zhang B."/>
            <person name="Hu W."/>
            <person name="Zhang Y."/>
            <person name="Tian X."/>
            <person name="Jiao Y."/>
            <person name="Liang X."/>
            <person name="Jin J."/>
            <person name="Gao L."/>
            <person name="Zheng W."/>
            <person name="Hao B."/>
            <person name="Liu S."/>
            <person name="Wang W."/>
            <person name="Yuan L."/>
            <person name="Cao M."/>
            <person name="McDermott J."/>
            <person name="Samudrala R."/>
            <person name="Wang J."/>
            <person name="Wong G.K."/>
            <person name="Yang H."/>
        </authorList>
    </citation>
    <scope>NUCLEOTIDE SEQUENCE [LARGE SCALE GENOMIC DNA]</scope>
    <source>
        <strain evidence="12">cv. 93-11</strain>
    </source>
</reference>
<dbReference type="STRING" id="39946.B8AH22"/>
<dbReference type="InterPro" id="IPR000504">
    <property type="entry name" value="RRM_dom"/>
</dbReference>
<dbReference type="PANTHER" id="PTHR11706:SF48">
    <property type="entry name" value="METAL TRANSPORTER NRAT1"/>
    <property type="match status" value="1"/>
</dbReference>
<feature type="transmembrane region" description="Helical" evidence="8">
    <location>
        <begin position="128"/>
        <end position="153"/>
    </location>
</feature>
<dbReference type="OMA" id="CISNWED"/>
<evidence type="ECO:0000259" key="9">
    <source>
        <dbReference type="PROSITE" id="PS50102"/>
    </source>
</evidence>
<feature type="domain" description="RRM" evidence="9">
    <location>
        <begin position="928"/>
        <end position="1005"/>
    </location>
</feature>
<evidence type="ECO:0000256" key="4">
    <source>
        <dbReference type="ARBA" id="ARBA00022989"/>
    </source>
</evidence>
<dbReference type="HAMAP" id="MF_00221">
    <property type="entry name" value="NRAMP"/>
    <property type="match status" value="1"/>
</dbReference>
<feature type="compositionally biased region" description="Gly residues" evidence="7">
    <location>
        <begin position="1018"/>
        <end position="1033"/>
    </location>
</feature>
<feature type="transmembrane region" description="Helical" evidence="8">
    <location>
        <begin position="86"/>
        <end position="108"/>
    </location>
</feature>
<feature type="transmembrane region" description="Helical" evidence="8">
    <location>
        <begin position="159"/>
        <end position="176"/>
    </location>
</feature>
<dbReference type="Gramene" id="BGIOSGA007187-TA">
    <property type="protein sequence ID" value="BGIOSGA007187-PA"/>
    <property type="gene ID" value="BGIOSGA007187"/>
</dbReference>
<dbReference type="GO" id="GO:0006828">
    <property type="term" value="P:manganese ion transport"/>
    <property type="evidence" value="ECO:0007669"/>
    <property type="project" value="TreeGrafter"/>
</dbReference>
<evidence type="ECO:0000256" key="8">
    <source>
        <dbReference type="SAM" id="Phobius"/>
    </source>
</evidence>
<protein>
    <submittedName>
        <fullName evidence="11">Uncharacterized protein</fullName>
    </submittedName>
</protein>
<evidence type="ECO:0000256" key="5">
    <source>
        <dbReference type="ARBA" id="ARBA00023136"/>
    </source>
</evidence>
<dbReference type="InterPro" id="IPR032710">
    <property type="entry name" value="NTF2-like_dom_sf"/>
</dbReference>
<dbReference type="CDD" id="cd00780">
    <property type="entry name" value="NTF2"/>
    <property type="match status" value="1"/>
</dbReference>
<comment type="similarity">
    <text evidence="2">Belongs to the NRAMP (TC 2.A.55) family.</text>
</comment>
<dbReference type="GO" id="GO:0003723">
    <property type="term" value="F:RNA binding"/>
    <property type="evidence" value="ECO:0007669"/>
    <property type="project" value="UniProtKB-UniRule"/>
</dbReference>
<dbReference type="PROSITE" id="PS50102">
    <property type="entry name" value="RRM"/>
    <property type="match status" value="1"/>
</dbReference>
<feature type="region of interest" description="Disordered" evidence="7">
    <location>
        <begin position="1004"/>
        <end position="1067"/>
    </location>
</feature>
<organism evidence="11 12">
    <name type="scientific">Oryza sativa subsp. indica</name>
    <name type="common">Rice</name>
    <dbReference type="NCBI Taxonomy" id="39946"/>
    <lineage>
        <taxon>Eukaryota</taxon>
        <taxon>Viridiplantae</taxon>
        <taxon>Streptophyta</taxon>
        <taxon>Embryophyta</taxon>
        <taxon>Tracheophyta</taxon>
        <taxon>Spermatophyta</taxon>
        <taxon>Magnoliopsida</taxon>
        <taxon>Liliopsida</taxon>
        <taxon>Poales</taxon>
        <taxon>Poaceae</taxon>
        <taxon>BOP clade</taxon>
        <taxon>Oryzoideae</taxon>
        <taxon>Oryzeae</taxon>
        <taxon>Oryzinae</taxon>
        <taxon>Oryza</taxon>
        <taxon>Oryza sativa</taxon>
    </lineage>
</organism>
<dbReference type="InterPro" id="IPR001046">
    <property type="entry name" value="NRAMP_fam"/>
</dbReference>
<feature type="transmembrane region" description="Helical" evidence="8">
    <location>
        <begin position="398"/>
        <end position="421"/>
    </location>
</feature>
<keyword evidence="12" id="KW-1185">Reference proteome</keyword>
<feature type="transmembrane region" description="Helical" evidence="8">
    <location>
        <begin position="433"/>
        <end position="455"/>
    </location>
</feature>
<keyword evidence="6" id="KW-0694">RNA-binding</keyword>
<dbReference type="Proteomes" id="UP000007015">
    <property type="component" value="Chromosome 2"/>
</dbReference>
<accession>B8AH22</accession>
<dbReference type="Pfam" id="PF02136">
    <property type="entry name" value="NTF2"/>
    <property type="match status" value="1"/>
</dbReference>
<dbReference type="Pfam" id="PF00076">
    <property type="entry name" value="RRM_1"/>
    <property type="match status" value="1"/>
</dbReference>
<dbReference type="GO" id="GO:0005886">
    <property type="term" value="C:plasma membrane"/>
    <property type="evidence" value="ECO:0007669"/>
    <property type="project" value="TreeGrafter"/>
</dbReference>
<gene>
    <name evidence="11" type="ORF">OsI_05729</name>
</gene>
<dbReference type="NCBIfam" id="NF037982">
    <property type="entry name" value="Nramp_1"/>
    <property type="match status" value="1"/>
</dbReference>
<evidence type="ECO:0000256" key="6">
    <source>
        <dbReference type="PROSITE-ProRule" id="PRU00176"/>
    </source>
</evidence>
<feature type="transmembrane region" description="Helical" evidence="8">
    <location>
        <begin position="188"/>
        <end position="208"/>
    </location>
</feature>
<keyword evidence="4 8" id="KW-1133">Transmembrane helix</keyword>
<evidence type="ECO:0000259" key="10">
    <source>
        <dbReference type="PROSITE" id="PS50177"/>
    </source>
</evidence>
<comment type="subcellular location">
    <subcellularLocation>
        <location evidence="1">Membrane</location>
        <topology evidence="1">Multi-pass membrane protein</topology>
    </subcellularLocation>
</comment>
<evidence type="ECO:0000256" key="1">
    <source>
        <dbReference type="ARBA" id="ARBA00004141"/>
    </source>
</evidence>
<evidence type="ECO:0000256" key="7">
    <source>
        <dbReference type="SAM" id="MobiDB-lite"/>
    </source>
</evidence>
<dbReference type="GO" id="GO:0046873">
    <property type="term" value="F:metal ion transmembrane transporter activity"/>
    <property type="evidence" value="ECO:0007669"/>
    <property type="project" value="InterPro"/>
</dbReference>
<evidence type="ECO:0000313" key="11">
    <source>
        <dbReference type="EMBL" id="EEC72418.1"/>
    </source>
</evidence>
<dbReference type="Pfam" id="PF13966">
    <property type="entry name" value="zf-RVT"/>
    <property type="match status" value="1"/>
</dbReference>
<dbReference type="Pfam" id="PF01566">
    <property type="entry name" value="Nramp"/>
    <property type="match status" value="1"/>
</dbReference>
<keyword evidence="3 8" id="KW-0812">Transmembrane</keyword>
<dbReference type="InterPro" id="IPR002075">
    <property type="entry name" value="NTF2_dom"/>
</dbReference>
<dbReference type="HOGENOM" id="CLU_288271_0_0_1"/>
<feature type="transmembrane region" description="Helical" evidence="8">
    <location>
        <begin position="373"/>
        <end position="392"/>
    </location>
</feature>
<dbReference type="SUPFAM" id="SSF54928">
    <property type="entry name" value="RNA-binding domain, RBD"/>
    <property type="match status" value="1"/>
</dbReference>